<dbReference type="InParanoid" id="A0A0C3FET2"/>
<reference evidence="1 2" key="1">
    <citation type="submission" date="2014-04" db="EMBL/GenBank/DDBJ databases">
        <authorList>
            <consortium name="DOE Joint Genome Institute"/>
            <person name="Kuo A."/>
            <person name="Tarkka M."/>
            <person name="Buscot F."/>
            <person name="Kohler A."/>
            <person name="Nagy L.G."/>
            <person name="Floudas D."/>
            <person name="Copeland A."/>
            <person name="Barry K.W."/>
            <person name="Cichocki N."/>
            <person name="Veneault-Fourrey C."/>
            <person name="LaButti K."/>
            <person name="Lindquist E.A."/>
            <person name="Lipzen A."/>
            <person name="Lundell T."/>
            <person name="Morin E."/>
            <person name="Murat C."/>
            <person name="Sun H."/>
            <person name="Tunlid A."/>
            <person name="Henrissat B."/>
            <person name="Grigoriev I.V."/>
            <person name="Hibbett D.S."/>
            <person name="Martin F."/>
            <person name="Nordberg H.P."/>
            <person name="Cantor M.N."/>
            <person name="Hua S.X."/>
        </authorList>
    </citation>
    <scope>NUCLEOTIDE SEQUENCE [LARGE SCALE GENOMIC DNA]</scope>
    <source>
        <strain evidence="1 2">F 1598</strain>
    </source>
</reference>
<keyword evidence="2" id="KW-1185">Reference proteome</keyword>
<dbReference type="AlphaFoldDB" id="A0A0C3FET2"/>
<accession>A0A0C3FET2</accession>
<protein>
    <submittedName>
        <fullName evidence="1">Uncharacterized protein</fullName>
    </submittedName>
</protein>
<evidence type="ECO:0000313" key="1">
    <source>
        <dbReference type="EMBL" id="KIM78514.1"/>
    </source>
</evidence>
<dbReference type="HOGENOM" id="CLU_2334417_0_0_1"/>
<gene>
    <name evidence="1" type="ORF">PILCRDRAFT_824419</name>
</gene>
<sequence length="98" mass="11002">MNVRHIVYFGVESPQIGRDGMHDLAEEHCDDELAGLAWSPTLPTTHEHISNPTITTQLIENAAQHPNPPAPHPIFQPAIQPKRRPLRPKSCMCLRNIV</sequence>
<dbReference type="Proteomes" id="UP000054166">
    <property type="component" value="Unassembled WGS sequence"/>
</dbReference>
<proteinExistence type="predicted"/>
<reference evidence="2" key="2">
    <citation type="submission" date="2015-01" db="EMBL/GenBank/DDBJ databases">
        <title>Evolutionary Origins and Diversification of the Mycorrhizal Mutualists.</title>
        <authorList>
            <consortium name="DOE Joint Genome Institute"/>
            <consortium name="Mycorrhizal Genomics Consortium"/>
            <person name="Kohler A."/>
            <person name="Kuo A."/>
            <person name="Nagy L.G."/>
            <person name="Floudas D."/>
            <person name="Copeland A."/>
            <person name="Barry K.W."/>
            <person name="Cichocki N."/>
            <person name="Veneault-Fourrey C."/>
            <person name="LaButti K."/>
            <person name="Lindquist E.A."/>
            <person name="Lipzen A."/>
            <person name="Lundell T."/>
            <person name="Morin E."/>
            <person name="Murat C."/>
            <person name="Riley R."/>
            <person name="Ohm R."/>
            <person name="Sun H."/>
            <person name="Tunlid A."/>
            <person name="Henrissat B."/>
            <person name="Grigoriev I.V."/>
            <person name="Hibbett D.S."/>
            <person name="Martin F."/>
        </authorList>
    </citation>
    <scope>NUCLEOTIDE SEQUENCE [LARGE SCALE GENOMIC DNA]</scope>
    <source>
        <strain evidence="2">F 1598</strain>
    </source>
</reference>
<organism evidence="1 2">
    <name type="scientific">Piloderma croceum (strain F 1598)</name>
    <dbReference type="NCBI Taxonomy" id="765440"/>
    <lineage>
        <taxon>Eukaryota</taxon>
        <taxon>Fungi</taxon>
        <taxon>Dikarya</taxon>
        <taxon>Basidiomycota</taxon>
        <taxon>Agaricomycotina</taxon>
        <taxon>Agaricomycetes</taxon>
        <taxon>Agaricomycetidae</taxon>
        <taxon>Atheliales</taxon>
        <taxon>Atheliaceae</taxon>
        <taxon>Piloderma</taxon>
    </lineage>
</organism>
<dbReference type="EMBL" id="KN833016">
    <property type="protein sequence ID" value="KIM78514.1"/>
    <property type="molecule type" value="Genomic_DNA"/>
</dbReference>
<name>A0A0C3FET2_PILCF</name>
<evidence type="ECO:0000313" key="2">
    <source>
        <dbReference type="Proteomes" id="UP000054166"/>
    </source>
</evidence>